<organism evidence="3 4">
    <name type="scientific">Mollisia scopiformis</name>
    <name type="common">Conifer needle endophyte fungus</name>
    <name type="synonym">Phialocephala scopiformis</name>
    <dbReference type="NCBI Taxonomy" id="149040"/>
    <lineage>
        <taxon>Eukaryota</taxon>
        <taxon>Fungi</taxon>
        <taxon>Dikarya</taxon>
        <taxon>Ascomycota</taxon>
        <taxon>Pezizomycotina</taxon>
        <taxon>Leotiomycetes</taxon>
        <taxon>Helotiales</taxon>
        <taxon>Mollisiaceae</taxon>
        <taxon>Mollisia</taxon>
    </lineage>
</organism>
<reference evidence="3 4" key="1">
    <citation type="submission" date="2015-10" db="EMBL/GenBank/DDBJ databases">
        <title>Full genome of DAOMC 229536 Phialocephala scopiformis, a fungal endophyte of spruce producing the potent anti-insectan compound rugulosin.</title>
        <authorList>
            <consortium name="DOE Joint Genome Institute"/>
            <person name="Walker A.K."/>
            <person name="Frasz S.L."/>
            <person name="Seifert K.A."/>
            <person name="Miller J.D."/>
            <person name="Mondo S.J."/>
            <person name="Labutti K."/>
            <person name="Lipzen A."/>
            <person name="Dockter R."/>
            <person name="Kennedy M."/>
            <person name="Grigoriev I.V."/>
            <person name="Spatafora J.W."/>
        </authorList>
    </citation>
    <scope>NUCLEOTIDE SEQUENCE [LARGE SCALE GENOMIC DNA]</scope>
    <source>
        <strain evidence="3 4">CBS 120377</strain>
    </source>
</reference>
<protein>
    <submittedName>
        <fullName evidence="3">Cysteine proteinase</fullName>
    </submittedName>
</protein>
<evidence type="ECO:0000313" key="3">
    <source>
        <dbReference type="EMBL" id="KUJ11790.1"/>
    </source>
</evidence>
<comment type="similarity">
    <text evidence="1 2">Belongs to the arylamine N-acetyltransferase family.</text>
</comment>
<dbReference type="PANTHER" id="PTHR11786">
    <property type="entry name" value="N-HYDROXYARYLAMINE O-ACETYLTRANSFERASE"/>
    <property type="match status" value="1"/>
</dbReference>
<dbReference type="InterPro" id="IPR038765">
    <property type="entry name" value="Papain-like_cys_pep_sf"/>
</dbReference>
<keyword evidence="4" id="KW-1185">Reference proteome</keyword>
<dbReference type="GO" id="GO:0016407">
    <property type="term" value="F:acetyltransferase activity"/>
    <property type="evidence" value="ECO:0007669"/>
    <property type="project" value="InterPro"/>
</dbReference>
<dbReference type="KEGG" id="psco:LY89DRAFT_710219"/>
<proteinExistence type="inferred from homology"/>
<dbReference type="SUPFAM" id="SSF54001">
    <property type="entry name" value="Cysteine proteinases"/>
    <property type="match status" value="1"/>
</dbReference>
<dbReference type="RefSeq" id="XP_018066145.1">
    <property type="nucleotide sequence ID" value="XM_018217812.1"/>
</dbReference>
<dbReference type="PRINTS" id="PR01543">
    <property type="entry name" value="ANATRNSFRASE"/>
</dbReference>
<dbReference type="AlphaFoldDB" id="A0A194WV02"/>
<sequence length="311" mass="35234">MARHTFTREQMDMYFDRICMPQSKRVYDVINVRPSYLFKKIVHHEGVGGYCIEVNYLFHLILYNLGFSVYMAGSRIFHPDTKTYGGWTHVVNIVTIGTSKCLLDGGMGPNGPHCAMPLQDGEVIAQISPAQMRLDYESIGQHLDKSQKMWVFRHRYDQDLEMVPVYCFTDQEFTPEDVESMNFEPMLNPQTIFAHKILCVRFTTDRETNEGNGPGSASEESLEGEIHGSLSLNHDILKWRRHGKKETEITLKSEESRLEILKKYFGITFLADDTEPIHGTAAHIELGPAQGAPAFQAPALCAAIKPTRCDG</sequence>
<dbReference type="PANTHER" id="PTHR11786:SF0">
    <property type="entry name" value="ARYLAMINE N-ACETYLTRANSFERASE 4-RELATED"/>
    <property type="match status" value="1"/>
</dbReference>
<dbReference type="InterPro" id="IPR001447">
    <property type="entry name" value="Arylamine_N-AcTrfase"/>
</dbReference>
<name>A0A194WV02_MOLSC</name>
<gene>
    <name evidence="3" type="ORF">LY89DRAFT_710219</name>
</gene>
<dbReference type="OrthoDB" id="10260017at2759"/>
<dbReference type="Proteomes" id="UP000070700">
    <property type="component" value="Unassembled WGS sequence"/>
</dbReference>
<dbReference type="Pfam" id="PF00797">
    <property type="entry name" value="Acetyltransf_2"/>
    <property type="match status" value="1"/>
</dbReference>
<accession>A0A194WV02</accession>
<evidence type="ECO:0000256" key="1">
    <source>
        <dbReference type="ARBA" id="ARBA00006547"/>
    </source>
</evidence>
<dbReference type="InterPro" id="IPR053710">
    <property type="entry name" value="Arylamine_NAT_domain_sf"/>
</dbReference>
<evidence type="ECO:0000313" key="4">
    <source>
        <dbReference type="Proteomes" id="UP000070700"/>
    </source>
</evidence>
<keyword evidence="2" id="KW-0808">Transferase</keyword>
<dbReference type="InParanoid" id="A0A194WV02"/>
<dbReference type="GeneID" id="28827538"/>
<evidence type="ECO:0000256" key="2">
    <source>
        <dbReference type="RuleBase" id="RU003452"/>
    </source>
</evidence>
<dbReference type="Gene3D" id="3.30.2140.20">
    <property type="match status" value="1"/>
</dbReference>
<dbReference type="EMBL" id="KQ947426">
    <property type="protein sequence ID" value="KUJ11790.1"/>
    <property type="molecule type" value="Genomic_DNA"/>
</dbReference>
<keyword evidence="2" id="KW-0012">Acyltransferase</keyword>